<feature type="compositionally biased region" description="Basic and acidic residues" evidence="1">
    <location>
        <begin position="14"/>
        <end position="23"/>
    </location>
</feature>
<dbReference type="AlphaFoldDB" id="A0AAV1NGZ4"/>
<keyword evidence="3" id="KW-1185">Reference proteome</keyword>
<sequence length="52" mass="5500">MGCNTSRGTTVVDPSEKPEERPKTATSTKEAPAEEANGTTEKDKDEKADSSS</sequence>
<proteinExistence type="predicted"/>
<dbReference type="EMBL" id="CAWUFR010000036">
    <property type="protein sequence ID" value="CAK6958836.1"/>
    <property type="molecule type" value="Genomic_DNA"/>
</dbReference>
<reference evidence="2 3" key="1">
    <citation type="submission" date="2024-01" db="EMBL/GenBank/DDBJ databases">
        <authorList>
            <person name="Alioto T."/>
            <person name="Alioto T."/>
            <person name="Gomez Garrido J."/>
        </authorList>
    </citation>
    <scope>NUCLEOTIDE SEQUENCE [LARGE SCALE GENOMIC DNA]</scope>
</reference>
<evidence type="ECO:0000256" key="1">
    <source>
        <dbReference type="SAM" id="MobiDB-lite"/>
    </source>
</evidence>
<accession>A0AAV1NGZ4</accession>
<protein>
    <submittedName>
        <fullName evidence="2">Retinoblastoma-like protein 2-like</fullName>
    </submittedName>
</protein>
<dbReference type="Proteomes" id="UP001314229">
    <property type="component" value="Unassembled WGS sequence"/>
</dbReference>
<feature type="region of interest" description="Disordered" evidence="1">
    <location>
        <begin position="1"/>
        <end position="52"/>
    </location>
</feature>
<name>A0AAV1NGZ4_SCOSC</name>
<feature type="compositionally biased region" description="Basic and acidic residues" evidence="1">
    <location>
        <begin position="40"/>
        <end position="52"/>
    </location>
</feature>
<comment type="caution">
    <text evidence="2">The sequence shown here is derived from an EMBL/GenBank/DDBJ whole genome shotgun (WGS) entry which is preliminary data.</text>
</comment>
<organism evidence="2 3">
    <name type="scientific">Scomber scombrus</name>
    <name type="common">Atlantic mackerel</name>
    <name type="synonym">Scomber vernalis</name>
    <dbReference type="NCBI Taxonomy" id="13677"/>
    <lineage>
        <taxon>Eukaryota</taxon>
        <taxon>Metazoa</taxon>
        <taxon>Chordata</taxon>
        <taxon>Craniata</taxon>
        <taxon>Vertebrata</taxon>
        <taxon>Euteleostomi</taxon>
        <taxon>Actinopterygii</taxon>
        <taxon>Neopterygii</taxon>
        <taxon>Teleostei</taxon>
        <taxon>Neoteleostei</taxon>
        <taxon>Acanthomorphata</taxon>
        <taxon>Pelagiaria</taxon>
        <taxon>Scombriformes</taxon>
        <taxon>Scombridae</taxon>
        <taxon>Scomber</taxon>
    </lineage>
</organism>
<evidence type="ECO:0000313" key="3">
    <source>
        <dbReference type="Proteomes" id="UP001314229"/>
    </source>
</evidence>
<gene>
    <name evidence="2" type="ORF">FSCOSCO3_A001655</name>
</gene>
<evidence type="ECO:0000313" key="2">
    <source>
        <dbReference type="EMBL" id="CAK6958836.1"/>
    </source>
</evidence>